<dbReference type="InterPro" id="IPR006935">
    <property type="entry name" value="Helicase/UvrB_N"/>
</dbReference>
<dbReference type="GO" id="GO:0009307">
    <property type="term" value="P:DNA restriction-modification system"/>
    <property type="evidence" value="ECO:0007669"/>
    <property type="project" value="UniProtKB-KW"/>
</dbReference>
<gene>
    <name evidence="3" type="ORF">CPA40_03295</name>
</gene>
<dbReference type="InterPro" id="IPR001650">
    <property type="entry name" value="Helicase_C-like"/>
</dbReference>
<dbReference type="Gene3D" id="3.40.50.300">
    <property type="entry name" value="P-loop containing nucleotide triphosphate hydrolases"/>
    <property type="match status" value="2"/>
</dbReference>
<dbReference type="Gene3D" id="3.90.1570.30">
    <property type="match status" value="1"/>
</dbReference>
<dbReference type="GO" id="GO:0005829">
    <property type="term" value="C:cytosol"/>
    <property type="evidence" value="ECO:0007669"/>
    <property type="project" value="TreeGrafter"/>
</dbReference>
<evidence type="ECO:0000259" key="2">
    <source>
        <dbReference type="PROSITE" id="PS51192"/>
    </source>
</evidence>
<protein>
    <submittedName>
        <fullName evidence="3">Restriction endonuclease subunit R</fullName>
    </submittedName>
</protein>
<name>A0A2T3GBY4_9BIFI</name>
<sequence>MGNFDFVRAVFPNCADDCMKAESYIFSDPIAACAFARRAIDVLVEYLHYDVLGLDKPDHDNLDGRTNNPEFRRHVDSAIIRKLNIVRRIGNIALHDEDPNISVEQANVVARELFQIMLWTGYRFTASPDKVPLDRQFDPNLARRAMALNPQQRNKLIASIKNEREKHAQEIAERDNRIKSQDATILAQQAELERMREQIKVMQQTVKPDRHDYTYKEDETRTALIDLMLAEQGWDLRDARSREFKVENMPKTAKNPSGVGYIDYVLWGDDGLPLAVVEAKRTSISPSEGEQQAQAYADALEGLYHRRPVIFMTNGYKTRIWDDRGSGDKKSVGYPPRDVEGFYKKDELERLIARRKDARVLSAEPISLCIAGRPYQQAAIKAVDEVFDARQRAALLVMATGTGKTRVVVSLVEQLMKAGWVHRVLFLADRTALVNQASKAFKDKDHGLGKTVPVVNLLEDDKAASGRVYLSTYQTMMNLVNARELGEDGGDGGARGKSLRFGPGFFDLVIIDEAHRSVYAKYGFLFRYFDSLLVGLTATPKNEVDRNTYRLFGLEYDEHTGGVPTFAYDFEQAVKEGYLVPARVLPVNTKFMDRGITYDELSPEEQEEWDSKDWDETGEVPDKVDANDVNRVLFNEDTIDKILGTLMTHGIHVEGGDTLGKTIIFARNQAHAEAIKARFDAGWPQYGGTFARIITHATRDAQALIESFEDPEGEPHIAISVDMLDTGVDVPEVVNLVFFKPVMSRTKYWQMLGRGTRLCADLFGPGKDKTEFLIIDCCRNVAFFNEHFEESNGYTGRSARERLFLLRLGLLETLDRASEENAGNSERLASAAFGGSDDDLTHYRSGLVRILNGIVGGMDPDGNVLVRPHRLDIETLSNKDWWASVTNDKTVRAAGLAGLPTTFDDGENTGTMSNRTSARWFDLRVYTYELALLRAKAEASGDVGGVDGADGGASGYGVEEPGISPDKACQDIRGVAEQLLDPQKRNIPAIAECAELLEAVAGEDWWTDVTVPMLETARKRIRTLVRYVNNTRRNIVFTDFEDELTIEAESGVTGGGDVAAVDMERFREKAGAFLKGLENDITLARVRMGSQLTELDLRRLERMLLDNGVGSEQDIEAAAELNGGFGLFIRSLVGLDRNAVEMAFARFLDGKRYNARQIRFVNLIVRELTANGVMDGSRLYEPPFIDMDANGPEGVFPDGRDIDVICDILDGVRRTAIPLQKTA</sequence>
<dbReference type="SMART" id="SM00487">
    <property type="entry name" value="DEXDc"/>
    <property type="match status" value="1"/>
</dbReference>
<evidence type="ECO:0000256" key="1">
    <source>
        <dbReference type="SAM" id="Coils"/>
    </source>
</evidence>
<dbReference type="InterPro" id="IPR027417">
    <property type="entry name" value="P-loop_NTPase"/>
</dbReference>
<dbReference type="RefSeq" id="WP_107043713.1">
    <property type="nucleotide sequence ID" value="NZ_NWTX01000003.1"/>
</dbReference>
<keyword evidence="3" id="KW-0378">Hydrolase</keyword>
<dbReference type="PANTHER" id="PTHR47396:SF1">
    <property type="entry name" value="ATP-DEPENDENT HELICASE IRC3-RELATED"/>
    <property type="match status" value="1"/>
</dbReference>
<dbReference type="PANTHER" id="PTHR47396">
    <property type="entry name" value="TYPE I RESTRICTION ENZYME ECOKI R PROTEIN"/>
    <property type="match status" value="1"/>
</dbReference>
<dbReference type="InterPro" id="IPR050742">
    <property type="entry name" value="Helicase_Restrict-Modif_Enz"/>
</dbReference>
<dbReference type="GO" id="GO:0005524">
    <property type="term" value="F:ATP binding"/>
    <property type="evidence" value="ECO:0007669"/>
    <property type="project" value="UniProtKB-KW"/>
</dbReference>
<reference evidence="3 4" key="2">
    <citation type="submission" date="2018-03" db="EMBL/GenBank/DDBJ databases">
        <title>The comparative genomics of Bifidobacterium callitrichos reflects dietary carbohydrate utilization within the common marmoset gut.</title>
        <authorList>
            <person name="Rani A."/>
        </authorList>
    </citation>
    <scope>NUCLEOTIDE SEQUENCE [LARGE SCALE GENOMIC DNA]</scope>
    <source>
        <strain evidence="3 4">UMA51805</strain>
    </source>
</reference>
<keyword evidence="1" id="KW-0175">Coiled coil</keyword>
<accession>A0A2T3GBY4</accession>
<dbReference type="InterPro" id="IPR013670">
    <property type="entry name" value="EcoEI_R_C_dom"/>
</dbReference>
<dbReference type="SUPFAM" id="SSF52540">
    <property type="entry name" value="P-loop containing nucleoside triphosphate hydrolases"/>
    <property type="match status" value="2"/>
</dbReference>
<dbReference type="CDD" id="cd18799">
    <property type="entry name" value="SF2_C_EcoAI-like"/>
    <property type="match status" value="1"/>
</dbReference>
<dbReference type="AlphaFoldDB" id="A0A2T3GBY4"/>
<dbReference type="PROSITE" id="PS51192">
    <property type="entry name" value="HELICASE_ATP_BIND_1"/>
    <property type="match status" value="1"/>
</dbReference>
<comment type="caution">
    <text evidence="3">The sequence shown here is derived from an EMBL/GenBank/DDBJ whole genome shotgun (WGS) entry which is preliminary data.</text>
</comment>
<dbReference type="InterPro" id="IPR014001">
    <property type="entry name" value="Helicase_ATP-bd"/>
</dbReference>
<dbReference type="Pfam" id="PF08463">
    <property type="entry name" value="EcoEI_R_C"/>
    <property type="match status" value="1"/>
</dbReference>
<dbReference type="Pfam" id="PF04851">
    <property type="entry name" value="ResIII"/>
    <property type="match status" value="1"/>
</dbReference>
<dbReference type="Pfam" id="PF04313">
    <property type="entry name" value="HSDR_N"/>
    <property type="match status" value="1"/>
</dbReference>
<reference evidence="4" key="1">
    <citation type="submission" date="2017-09" db="EMBL/GenBank/DDBJ databases">
        <authorList>
            <person name="Sela D.A."/>
            <person name="Albert K."/>
        </authorList>
    </citation>
    <scope>NUCLEOTIDE SEQUENCE [LARGE SCALE GENOMIC DNA]</scope>
    <source>
        <strain evidence="4">UMA51805</strain>
    </source>
</reference>
<dbReference type="CDD" id="cd18032">
    <property type="entry name" value="DEXHc_RE_I_III_res"/>
    <property type="match status" value="1"/>
</dbReference>
<dbReference type="EMBL" id="NWTX01000003">
    <property type="protein sequence ID" value="PST46988.1"/>
    <property type="molecule type" value="Genomic_DNA"/>
</dbReference>
<dbReference type="GO" id="GO:0009035">
    <property type="term" value="F:type I site-specific deoxyribonuclease activity"/>
    <property type="evidence" value="ECO:0007669"/>
    <property type="project" value="UniProtKB-EC"/>
</dbReference>
<keyword evidence="4" id="KW-1185">Reference proteome</keyword>
<feature type="coiled-coil region" evidence="1">
    <location>
        <begin position="157"/>
        <end position="205"/>
    </location>
</feature>
<proteinExistence type="predicted"/>
<keyword evidence="3" id="KW-0540">Nuclease</keyword>
<dbReference type="InterPro" id="IPR007409">
    <property type="entry name" value="Restrct_endonuc_type1_HsdR_N"/>
</dbReference>
<keyword evidence="3" id="KW-0255">Endonuclease</keyword>
<feature type="domain" description="Helicase ATP-binding" evidence="2">
    <location>
        <begin position="385"/>
        <end position="558"/>
    </location>
</feature>
<organism evidence="3 4">
    <name type="scientific">Bifidobacterium callitrichos</name>
    <dbReference type="NCBI Taxonomy" id="762209"/>
    <lineage>
        <taxon>Bacteria</taxon>
        <taxon>Bacillati</taxon>
        <taxon>Actinomycetota</taxon>
        <taxon>Actinomycetes</taxon>
        <taxon>Bifidobacteriales</taxon>
        <taxon>Bifidobacteriaceae</taxon>
        <taxon>Bifidobacterium</taxon>
    </lineage>
</organism>
<dbReference type="Proteomes" id="UP000240228">
    <property type="component" value="Unassembled WGS sequence"/>
</dbReference>
<dbReference type="Pfam" id="PF00271">
    <property type="entry name" value="Helicase_C"/>
    <property type="match status" value="1"/>
</dbReference>
<evidence type="ECO:0000313" key="3">
    <source>
        <dbReference type="EMBL" id="PST46988.1"/>
    </source>
</evidence>
<dbReference type="GO" id="GO:0003677">
    <property type="term" value="F:DNA binding"/>
    <property type="evidence" value="ECO:0007669"/>
    <property type="project" value="UniProtKB-KW"/>
</dbReference>
<evidence type="ECO:0000313" key="4">
    <source>
        <dbReference type="Proteomes" id="UP000240228"/>
    </source>
</evidence>